<gene>
    <name evidence="7" type="ORF">LVJ94_15480</name>
</gene>
<reference evidence="7" key="1">
    <citation type="submission" date="2021-12" db="EMBL/GenBank/DDBJ databases">
        <title>Discovery of the Pendulisporaceae a myxobacterial family with distinct sporulation behavior and unique specialized metabolism.</title>
        <authorList>
            <person name="Garcia R."/>
            <person name="Popoff A."/>
            <person name="Bader C.D."/>
            <person name="Loehr J."/>
            <person name="Walesch S."/>
            <person name="Walt C."/>
            <person name="Boldt J."/>
            <person name="Bunk B."/>
            <person name="Haeckl F.J.F.P.J."/>
            <person name="Gunesch A.P."/>
            <person name="Birkelbach J."/>
            <person name="Nuebel U."/>
            <person name="Pietschmann T."/>
            <person name="Bach T."/>
            <person name="Mueller R."/>
        </authorList>
    </citation>
    <scope>NUCLEOTIDE SEQUENCE</scope>
    <source>
        <strain evidence="7">MSr11367</strain>
    </source>
</reference>
<protein>
    <submittedName>
        <fullName evidence="7">TolC family protein</fullName>
    </submittedName>
</protein>
<evidence type="ECO:0000313" key="7">
    <source>
        <dbReference type="EMBL" id="WXB08634.1"/>
    </source>
</evidence>
<name>A0ABZ2LCJ7_9BACT</name>
<keyword evidence="2" id="KW-1134">Transmembrane beta strand</keyword>
<feature type="chain" id="PRO_5046960710" evidence="6">
    <location>
        <begin position="21"/>
        <end position="473"/>
    </location>
</feature>
<accession>A0ABZ2LCJ7</accession>
<evidence type="ECO:0000256" key="1">
    <source>
        <dbReference type="ARBA" id="ARBA00004442"/>
    </source>
</evidence>
<keyword evidence="8" id="KW-1185">Reference proteome</keyword>
<keyword evidence="5" id="KW-0998">Cell outer membrane</keyword>
<dbReference type="PANTHER" id="PTHR30026">
    <property type="entry name" value="OUTER MEMBRANE PROTEIN TOLC"/>
    <property type="match status" value="1"/>
</dbReference>
<dbReference type="Proteomes" id="UP001374803">
    <property type="component" value="Chromosome"/>
</dbReference>
<evidence type="ECO:0000256" key="2">
    <source>
        <dbReference type="ARBA" id="ARBA00022452"/>
    </source>
</evidence>
<evidence type="ECO:0000256" key="5">
    <source>
        <dbReference type="ARBA" id="ARBA00023237"/>
    </source>
</evidence>
<keyword evidence="4" id="KW-0472">Membrane</keyword>
<evidence type="ECO:0000256" key="3">
    <source>
        <dbReference type="ARBA" id="ARBA00022692"/>
    </source>
</evidence>
<comment type="subcellular location">
    <subcellularLocation>
        <location evidence="1">Cell outer membrane</location>
    </subcellularLocation>
</comment>
<feature type="signal peptide" evidence="6">
    <location>
        <begin position="1"/>
        <end position="20"/>
    </location>
</feature>
<evidence type="ECO:0000256" key="6">
    <source>
        <dbReference type="SAM" id="SignalP"/>
    </source>
</evidence>
<dbReference type="RefSeq" id="WP_394838303.1">
    <property type="nucleotide sequence ID" value="NZ_CP089929.1"/>
</dbReference>
<dbReference type="Gene3D" id="1.20.1600.10">
    <property type="entry name" value="Outer membrane efflux proteins (OEP)"/>
    <property type="match status" value="1"/>
</dbReference>
<dbReference type="EMBL" id="CP089983">
    <property type="protein sequence ID" value="WXB08634.1"/>
    <property type="molecule type" value="Genomic_DNA"/>
</dbReference>
<dbReference type="InterPro" id="IPR051906">
    <property type="entry name" value="TolC-like"/>
</dbReference>
<keyword evidence="3" id="KW-0812">Transmembrane</keyword>
<sequence length="473" mass="51958">MRRRLSFVLAAFIAGGAVLAAQTAPAATAGDGAHASRPRQYTLAECLALAERNHPSLWAAGARLAGFRAQLDEAHWTPYWQSWSGNASLTSIADARGAAPYTQAGSNALNTSFADGVNPWFRFGLSGGIPVYTFGKIEWIGRAAEAQARAGEWEREKFRQQTRADVRRAYYGVMLGRDMSAAYVDVSGKVDKVLESIKQKLERGDPGVDQSSYTRLDIYRDTLEWRAGDPQKRETIAMSTLRFMTGVQSDFDVVHAPLERPEGEVAPVVTYLTAARLHRPDTNQARAGIAARRAQLEFAQARLFPDFALAFAAGLNIARNAVIQNGWVFNPFNSNGFYFGGPLLRMQWNPDILPGLARVDFAAAQLEEVRALMRLALGGVAVEVENAYGVVLETRQREDRFGHAEGVTKKWLERVQGEVERGAKDTAALTEPLQLYLDARVNHLYALLDYDIALAELARVTGWDAAATPGAVR</sequence>
<proteinExistence type="predicted"/>
<organism evidence="7 8">
    <name type="scientific">Pendulispora rubella</name>
    <dbReference type="NCBI Taxonomy" id="2741070"/>
    <lineage>
        <taxon>Bacteria</taxon>
        <taxon>Pseudomonadati</taxon>
        <taxon>Myxococcota</taxon>
        <taxon>Myxococcia</taxon>
        <taxon>Myxococcales</taxon>
        <taxon>Sorangiineae</taxon>
        <taxon>Pendulisporaceae</taxon>
        <taxon>Pendulispora</taxon>
    </lineage>
</organism>
<evidence type="ECO:0000256" key="4">
    <source>
        <dbReference type="ARBA" id="ARBA00023136"/>
    </source>
</evidence>
<dbReference type="SUPFAM" id="SSF56954">
    <property type="entry name" value="Outer membrane efflux proteins (OEP)"/>
    <property type="match status" value="1"/>
</dbReference>
<evidence type="ECO:0000313" key="8">
    <source>
        <dbReference type="Proteomes" id="UP001374803"/>
    </source>
</evidence>
<dbReference type="PANTHER" id="PTHR30026:SF13">
    <property type="entry name" value="MEMBRANE EFFLUX PROTEIN, PUTATIVE-RELATED"/>
    <property type="match status" value="1"/>
</dbReference>
<keyword evidence="6" id="KW-0732">Signal</keyword>